<feature type="signal peptide" evidence="3">
    <location>
        <begin position="1"/>
        <end position="23"/>
    </location>
</feature>
<proteinExistence type="predicted"/>
<evidence type="ECO:0000259" key="4">
    <source>
        <dbReference type="Pfam" id="PF04755"/>
    </source>
</evidence>
<dbReference type="InterPro" id="IPR006843">
    <property type="entry name" value="PAP/fibrillin_dom"/>
</dbReference>
<name>A0A7S4DWF7_9EUKA</name>
<reference evidence="5" key="1">
    <citation type="submission" date="2021-01" db="EMBL/GenBank/DDBJ databases">
        <authorList>
            <person name="Corre E."/>
            <person name="Pelletier E."/>
            <person name="Niang G."/>
            <person name="Scheremetjew M."/>
            <person name="Finn R."/>
            <person name="Kale V."/>
            <person name="Holt S."/>
            <person name="Cochrane G."/>
            <person name="Meng A."/>
            <person name="Brown T."/>
            <person name="Cohen L."/>
        </authorList>
    </citation>
    <scope>NUCLEOTIDE SEQUENCE</scope>
    <source>
        <strain evidence="5">CCCM811</strain>
    </source>
</reference>
<organism evidence="5">
    <name type="scientific">Lotharella globosa</name>
    <dbReference type="NCBI Taxonomy" id="91324"/>
    <lineage>
        <taxon>Eukaryota</taxon>
        <taxon>Sar</taxon>
        <taxon>Rhizaria</taxon>
        <taxon>Cercozoa</taxon>
        <taxon>Chlorarachniophyceae</taxon>
        <taxon>Lotharella</taxon>
    </lineage>
</organism>
<evidence type="ECO:0000313" key="5">
    <source>
        <dbReference type="EMBL" id="CAE0674626.1"/>
    </source>
</evidence>
<sequence length="248" mass="27211">MTHARVALVTVLLTPFLVQSSSCTRPFGGGLSGVSSRSSSPTLRANRMRRHLQQLRGNAFSLGDVFPFLQPKSSADVESLKTAIREKSKGTNNGVDASPARREEIAELLQELEAANPTRKLTSSPLISGSWKLLYTTNDGSSAGKIGPFVGDVVQNVELQDGEYVNIVSLANGAFRGVLTATWDNVSDKLWKVKFKDIKLELFGVVLQEKELPATGTWRMTYLDDDFRVLYAMGGKNQEKENVYVLAK</sequence>
<feature type="chain" id="PRO_5030555459" description="Plastid lipid-associated protein/fibrillin conserved domain-containing protein" evidence="3">
    <location>
        <begin position="24"/>
        <end position="248"/>
    </location>
</feature>
<evidence type="ECO:0000256" key="2">
    <source>
        <dbReference type="ARBA" id="ARBA00022640"/>
    </source>
</evidence>
<feature type="domain" description="Plastid lipid-associated protein/fibrillin conserved" evidence="4">
    <location>
        <begin position="79"/>
        <end position="203"/>
    </location>
</feature>
<dbReference type="InterPro" id="IPR039633">
    <property type="entry name" value="PAP"/>
</dbReference>
<comment type="subcellular location">
    <subcellularLocation>
        <location evidence="1">Plastid</location>
    </subcellularLocation>
</comment>
<dbReference type="GO" id="GO:0009536">
    <property type="term" value="C:plastid"/>
    <property type="evidence" value="ECO:0007669"/>
    <property type="project" value="UniProtKB-SubCell"/>
</dbReference>
<evidence type="ECO:0000256" key="3">
    <source>
        <dbReference type="SAM" id="SignalP"/>
    </source>
</evidence>
<dbReference type="AlphaFoldDB" id="A0A7S4DWF7"/>
<gene>
    <name evidence="5" type="ORF">LGLO00237_LOCUS26400</name>
</gene>
<keyword evidence="2" id="KW-0934">Plastid</keyword>
<dbReference type="Pfam" id="PF04755">
    <property type="entry name" value="PAP_fibrillin"/>
    <property type="match status" value="1"/>
</dbReference>
<dbReference type="EMBL" id="HBIV01037016">
    <property type="protein sequence ID" value="CAE0674626.1"/>
    <property type="molecule type" value="Transcribed_RNA"/>
</dbReference>
<protein>
    <recommendedName>
        <fullName evidence="4">Plastid lipid-associated protein/fibrillin conserved domain-containing protein</fullName>
    </recommendedName>
</protein>
<evidence type="ECO:0000256" key="1">
    <source>
        <dbReference type="ARBA" id="ARBA00004474"/>
    </source>
</evidence>
<keyword evidence="3" id="KW-0732">Signal</keyword>
<accession>A0A7S4DWF7</accession>
<dbReference type="PANTHER" id="PTHR31906">
    <property type="entry name" value="PLASTID-LIPID-ASSOCIATED PROTEIN 4, CHLOROPLASTIC-RELATED"/>
    <property type="match status" value="1"/>
</dbReference>